<organism evidence="1 2">
    <name type="scientific">Aeromonas phage 44RR2.8t.2</name>
    <dbReference type="NCBI Taxonomy" id="1932900"/>
    <lineage>
        <taxon>Viruses</taxon>
        <taxon>Duplodnaviria</taxon>
        <taxon>Heunggongvirae</taxon>
        <taxon>Uroviricota</taxon>
        <taxon>Caudoviricetes</taxon>
        <taxon>Pantevenvirales</taxon>
        <taxon>Straboviridae</taxon>
        <taxon>Biquartavirus</taxon>
        <taxon>Biquartavirus 44RR2</taxon>
    </lineage>
</organism>
<evidence type="ECO:0000313" key="2">
    <source>
        <dbReference type="Proteomes" id="UP000222894"/>
    </source>
</evidence>
<reference evidence="1 2" key="1">
    <citation type="journal article" date="2017" name="Sci. Rep.">
        <title>Characterization and diversity of phages infecting Aeromonas salmonicida subsp. salmonicida.</title>
        <authorList>
            <person name="Vincent A.T."/>
            <person name="Paquet V.E."/>
            <person name="Bernatchez A."/>
            <person name="Tremblay D.M."/>
            <person name="Moineau S."/>
            <person name="Charette S.J."/>
        </authorList>
    </citation>
    <scope>NUCLEOTIDE SEQUENCE [LARGE SCALE GENOMIC DNA]</scope>
</reference>
<dbReference type="EMBL" id="KY290948">
    <property type="protein sequence ID" value="APU00498.1"/>
    <property type="molecule type" value="Genomic_DNA"/>
</dbReference>
<protein>
    <submittedName>
        <fullName evidence="1">Uncharacterized protein</fullName>
    </submittedName>
</protein>
<name>A0A219Y958_9CAUD</name>
<dbReference type="Proteomes" id="UP000222894">
    <property type="component" value="Genome"/>
</dbReference>
<sequence length="47" mass="5658">MTNKQSDNTMFALRMKRVKEKEQQTPWYKKPYNSDVMPGCHPWQGKL</sequence>
<proteinExistence type="predicted"/>
<evidence type="ECO:0000313" key="1">
    <source>
        <dbReference type="EMBL" id="APU00498.1"/>
    </source>
</evidence>
<accession>A0A219Y958</accession>